<name>A0A1W1BS89_9ZZZZ</name>
<protein>
    <recommendedName>
        <fullName evidence="2">DUF11 domain-containing protein</fullName>
    </recommendedName>
</protein>
<gene>
    <name evidence="1" type="ORF">MNB_SV-8-1072</name>
</gene>
<evidence type="ECO:0008006" key="2">
    <source>
        <dbReference type="Google" id="ProtNLM"/>
    </source>
</evidence>
<proteinExistence type="predicted"/>
<dbReference type="InterPro" id="IPR047589">
    <property type="entry name" value="DUF11_rpt"/>
</dbReference>
<dbReference type="AlphaFoldDB" id="A0A1W1BS89"/>
<organism evidence="1">
    <name type="scientific">hydrothermal vent metagenome</name>
    <dbReference type="NCBI Taxonomy" id="652676"/>
    <lineage>
        <taxon>unclassified sequences</taxon>
        <taxon>metagenomes</taxon>
        <taxon>ecological metagenomes</taxon>
    </lineage>
</organism>
<sequence>MDAGELDSVDFATDLKICTDATCSGGDISGTNIHFTEDQNITYYVFADIPSNAHDGDRGSIALTATAVDDGTTTPMTDDSADADDPAAVQVVFAEEAGDAAGDAQYDGKHSDLSAYEVVTATISATKSSCVVWDPVNTTTNPKRIPGAVIRYAVDINNTGSADATNASLSDSLQADVTYGTTAPAPAAVARIATEACNCTNPGADNGDSISEAGGTVTANFATVTAGTHECAYFDVTIQ</sequence>
<accession>A0A1W1BS89</accession>
<dbReference type="EMBL" id="FPHD01000038">
    <property type="protein sequence ID" value="SFV56354.1"/>
    <property type="molecule type" value="Genomic_DNA"/>
</dbReference>
<evidence type="ECO:0000313" key="1">
    <source>
        <dbReference type="EMBL" id="SFV56354.1"/>
    </source>
</evidence>
<dbReference type="NCBIfam" id="TIGR01451">
    <property type="entry name" value="B_ant_repeat"/>
    <property type="match status" value="1"/>
</dbReference>
<reference evidence="1" key="1">
    <citation type="submission" date="2016-10" db="EMBL/GenBank/DDBJ databases">
        <authorList>
            <person name="de Groot N.N."/>
        </authorList>
    </citation>
    <scope>NUCLEOTIDE SEQUENCE</scope>
</reference>